<evidence type="ECO:0000313" key="6">
    <source>
        <dbReference type="EMBL" id="TKZ35199.1"/>
    </source>
</evidence>
<dbReference type="SUPFAM" id="SSF53335">
    <property type="entry name" value="S-adenosyl-L-methionine-dependent methyltransferases"/>
    <property type="match status" value="1"/>
</dbReference>
<keyword evidence="2" id="KW-0489">Methyltransferase</keyword>
<name>A0ABY2TQZ7_9SPIR</name>
<dbReference type="PROSITE" id="PS00092">
    <property type="entry name" value="N6_MTASE"/>
    <property type="match status" value="1"/>
</dbReference>
<evidence type="ECO:0000313" key="7">
    <source>
        <dbReference type="Proteomes" id="UP000310168"/>
    </source>
</evidence>
<dbReference type="PANTHER" id="PTHR13370">
    <property type="entry name" value="RNA METHYLASE-RELATED"/>
    <property type="match status" value="1"/>
</dbReference>
<dbReference type="RefSeq" id="WP_137998323.1">
    <property type="nucleotide sequence ID" value="NZ_SJDU01000141.1"/>
</dbReference>
<dbReference type="InterPro" id="IPR029063">
    <property type="entry name" value="SAM-dependent_MTases_sf"/>
</dbReference>
<dbReference type="InterPro" id="IPR002941">
    <property type="entry name" value="DNA_methylase_N4/N6"/>
</dbReference>
<accession>A0ABY2TQZ7</accession>
<keyword evidence="7" id="KW-1185">Reference proteome</keyword>
<sequence>MSNSIHLNKIHIQDVFTFLESLPNDYIDLAIVDPPYNLKIADWDNFKSKKEFLDFSFEWIDLMLPKLKNSGSFYIFNTPYNCALFLNHLKNKKVYFQNFITWYKKDGLSYCKRRYNNNQESILFYTMDAKKYYFDYESIRIPYNSVERIAHASKKGILKNGKRWYPNQNGKLCPDVWEITSERHKNKINGKVIKQNHPTPKPKEMIERMIKASSKSGDLVLDLFSGTGTTSIIANQLGRKYIGCEINKNYIDSSLSILDIKTKRSKNE</sequence>
<dbReference type="Proteomes" id="UP000310168">
    <property type="component" value="Unassembled WGS sequence"/>
</dbReference>
<gene>
    <name evidence="6" type="ORF">EZH24_06515</name>
</gene>
<keyword evidence="3" id="KW-0808">Transferase</keyword>
<evidence type="ECO:0000256" key="4">
    <source>
        <dbReference type="RuleBase" id="RU362026"/>
    </source>
</evidence>
<comment type="caution">
    <text evidence="6">The sequence shown here is derived from an EMBL/GenBank/DDBJ whole genome shotgun (WGS) entry which is preliminary data.</text>
</comment>
<proteinExistence type="inferred from homology"/>
<dbReference type="PANTHER" id="PTHR13370:SF24">
    <property type="entry name" value="TYPE III RESTRICTION-MODIFICATION ENZYME STYLTI MOD SUBUNIT"/>
    <property type="match status" value="1"/>
</dbReference>
<dbReference type="EC" id="2.1.1.-" evidence="4"/>
<dbReference type="PRINTS" id="PR00508">
    <property type="entry name" value="S21N4MTFRASE"/>
</dbReference>
<feature type="domain" description="DNA methylase N-4/N-6" evidence="5">
    <location>
        <begin position="27"/>
        <end position="253"/>
    </location>
</feature>
<evidence type="ECO:0000256" key="1">
    <source>
        <dbReference type="ARBA" id="ARBA00006594"/>
    </source>
</evidence>
<dbReference type="Pfam" id="PF01555">
    <property type="entry name" value="N6_N4_Mtase"/>
    <property type="match status" value="1"/>
</dbReference>
<dbReference type="Gene3D" id="3.40.50.150">
    <property type="entry name" value="Vaccinia Virus protein VP39"/>
    <property type="match status" value="1"/>
</dbReference>
<organism evidence="6 7">
    <name type="scientific">Brachyspira catarrhinii</name>
    <dbReference type="NCBI Taxonomy" id="2528966"/>
    <lineage>
        <taxon>Bacteria</taxon>
        <taxon>Pseudomonadati</taxon>
        <taxon>Spirochaetota</taxon>
        <taxon>Spirochaetia</taxon>
        <taxon>Brachyspirales</taxon>
        <taxon>Brachyspiraceae</taxon>
        <taxon>Brachyspira</taxon>
    </lineage>
</organism>
<dbReference type="InterPro" id="IPR001091">
    <property type="entry name" value="RM_Methyltransferase"/>
</dbReference>
<evidence type="ECO:0000256" key="2">
    <source>
        <dbReference type="ARBA" id="ARBA00022603"/>
    </source>
</evidence>
<evidence type="ECO:0000256" key="3">
    <source>
        <dbReference type="ARBA" id="ARBA00022679"/>
    </source>
</evidence>
<evidence type="ECO:0000259" key="5">
    <source>
        <dbReference type="Pfam" id="PF01555"/>
    </source>
</evidence>
<dbReference type="InterPro" id="IPR002052">
    <property type="entry name" value="DNA_methylase_N6_adenine_CS"/>
</dbReference>
<protein>
    <recommendedName>
        <fullName evidence="4">Methyltransferase</fullName>
        <ecNumber evidence="4">2.1.1.-</ecNumber>
    </recommendedName>
</protein>
<reference evidence="6 7" key="1">
    <citation type="journal article" date="2019" name="Anaerobe">
        <title>Brachyspira catarrhinii sp. nov., an anaerobic intestinal spirochaete isolated from vervet monkeys may have been misidentified as Brachyspira aalborgi in previous studies.</title>
        <authorList>
            <person name="Phillips N.D."/>
            <person name="La T."/>
            <person name="Hampson D.J."/>
        </authorList>
    </citation>
    <scope>NUCLEOTIDE SEQUENCE [LARGE SCALE GENOMIC DNA]</scope>
    <source>
        <strain evidence="6 7">Z12</strain>
    </source>
</reference>
<dbReference type="EMBL" id="SJDU01000141">
    <property type="protein sequence ID" value="TKZ35199.1"/>
    <property type="molecule type" value="Genomic_DNA"/>
</dbReference>
<comment type="similarity">
    <text evidence="1 4">Belongs to the N(4)/N(6)-methyltransferase family.</text>
</comment>